<comment type="similarity">
    <text evidence="8">Belongs to the YneA family.</text>
</comment>
<dbReference type="Gene3D" id="3.10.350.10">
    <property type="entry name" value="LysM domain"/>
    <property type="match status" value="1"/>
</dbReference>
<dbReference type="GO" id="GO:0009432">
    <property type="term" value="P:SOS response"/>
    <property type="evidence" value="ECO:0007669"/>
    <property type="project" value="UniProtKB-UniRule"/>
</dbReference>
<keyword evidence="11" id="KW-1185">Reference proteome</keyword>
<keyword evidence="5 8" id="KW-0717">Septation</keyword>
<sequence length="103" mass="11342">MAKESIIFVGLFTAILGAAILLVSCAGNDQGLGQYVKIKVQDGDTLWSLADHVAEKKKINKEDFIEWVTENNHLQTADIKPGDELILPLKKEHPAAYQLAIVK</sequence>
<proteinExistence type="inferred from homology"/>
<evidence type="ECO:0000256" key="6">
    <source>
        <dbReference type="ARBA" id="ARBA00023236"/>
    </source>
</evidence>
<keyword evidence="7 8" id="KW-0131">Cell cycle</keyword>
<evidence type="ECO:0000313" key="11">
    <source>
        <dbReference type="Proteomes" id="UP000075430"/>
    </source>
</evidence>
<dbReference type="InterPro" id="IPR022887">
    <property type="entry name" value="Cell_div_suppressor_YneA"/>
</dbReference>
<gene>
    <name evidence="8" type="primary">yneA</name>
    <name evidence="10" type="ORF">AXI58_13220</name>
</gene>
<comment type="caution">
    <text evidence="10">The sequence shown here is derived from an EMBL/GenBank/DDBJ whole genome shotgun (WGS) entry which is preliminary data.</text>
</comment>
<evidence type="ECO:0000313" key="10">
    <source>
        <dbReference type="EMBL" id="KXZ21888.1"/>
    </source>
</evidence>
<dbReference type="PROSITE" id="PS51257">
    <property type="entry name" value="PROKAR_LIPOPROTEIN"/>
    <property type="match status" value="1"/>
</dbReference>
<protein>
    <recommendedName>
        <fullName evidence="8">Cell division suppressor protein YneA</fullName>
    </recommendedName>
</protein>
<comment type="subcellular location">
    <subcellularLocation>
        <location evidence="8">Cytoplasm</location>
    </subcellularLocation>
</comment>
<dbReference type="SMART" id="SM00257">
    <property type="entry name" value="LysM"/>
    <property type="match status" value="1"/>
</dbReference>
<evidence type="ECO:0000256" key="3">
    <source>
        <dbReference type="ARBA" id="ARBA00022763"/>
    </source>
</evidence>
<dbReference type="EMBL" id="LSBA01000006">
    <property type="protein sequence ID" value="KXZ21888.1"/>
    <property type="molecule type" value="Genomic_DNA"/>
</dbReference>
<organism evidence="10 11">
    <name type="scientific">Bacillus nakamurai</name>
    <dbReference type="NCBI Taxonomy" id="1793963"/>
    <lineage>
        <taxon>Bacteria</taxon>
        <taxon>Bacillati</taxon>
        <taxon>Bacillota</taxon>
        <taxon>Bacilli</taxon>
        <taxon>Bacillales</taxon>
        <taxon>Bacillaceae</taxon>
        <taxon>Bacillus</taxon>
    </lineage>
</organism>
<evidence type="ECO:0000256" key="8">
    <source>
        <dbReference type="HAMAP-Rule" id="MF_02014"/>
    </source>
</evidence>
<evidence type="ECO:0000256" key="1">
    <source>
        <dbReference type="ARBA" id="ARBA00022490"/>
    </source>
</evidence>
<keyword evidence="6 8" id="KW-0742">SOS response</keyword>
<reference evidence="11" key="1">
    <citation type="submission" date="2016-02" db="EMBL/GenBank/DDBJ databases">
        <authorList>
            <person name="Dunlap C."/>
        </authorList>
    </citation>
    <scope>NUCLEOTIDE SEQUENCE [LARGE SCALE GENOMIC DNA]</scope>
    <source>
        <strain evidence="11">NRRL B-41092</strain>
    </source>
</reference>
<dbReference type="CDD" id="cd00118">
    <property type="entry name" value="LysM"/>
    <property type="match status" value="1"/>
</dbReference>
<dbReference type="InterPro" id="IPR036779">
    <property type="entry name" value="LysM_dom_sf"/>
</dbReference>
<evidence type="ECO:0000256" key="4">
    <source>
        <dbReference type="ARBA" id="ARBA00023204"/>
    </source>
</evidence>
<evidence type="ECO:0000256" key="2">
    <source>
        <dbReference type="ARBA" id="ARBA00022618"/>
    </source>
</evidence>
<dbReference type="Pfam" id="PF01476">
    <property type="entry name" value="LysM"/>
    <property type="match status" value="1"/>
</dbReference>
<keyword evidence="4 8" id="KW-0234">DNA repair</keyword>
<dbReference type="GO" id="GO:0000917">
    <property type="term" value="P:division septum assembly"/>
    <property type="evidence" value="ECO:0007669"/>
    <property type="project" value="UniProtKB-KW"/>
</dbReference>
<dbReference type="OrthoDB" id="2679564at2"/>
<accession>A0A150FB57</accession>
<evidence type="ECO:0000256" key="7">
    <source>
        <dbReference type="ARBA" id="ARBA00023306"/>
    </source>
</evidence>
<dbReference type="AlphaFoldDB" id="A0A150FB57"/>
<dbReference type="PROSITE" id="PS51782">
    <property type="entry name" value="LYSM"/>
    <property type="match status" value="1"/>
</dbReference>
<dbReference type="STRING" id="1793963.AXI58_13220"/>
<keyword evidence="3 8" id="KW-0227">DNA damage</keyword>
<dbReference type="RefSeq" id="WP_061521239.1">
    <property type="nucleotide sequence ID" value="NZ_JAJJBV010000042.1"/>
</dbReference>
<name>A0A150FB57_9BACI</name>
<dbReference type="HAMAP" id="MF_02014">
    <property type="entry name" value="YneA"/>
    <property type="match status" value="1"/>
</dbReference>
<dbReference type="NCBIfam" id="NF010723">
    <property type="entry name" value="PRK14125.1"/>
    <property type="match status" value="1"/>
</dbReference>
<dbReference type="GO" id="GO:0006281">
    <property type="term" value="P:DNA repair"/>
    <property type="evidence" value="ECO:0007669"/>
    <property type="project" value="UniProtKB-KW"/>
</dbReference>
<evidence type="ECO:0000256" key="5">
    <source>
        <dbReference type="ARBA" id="ARBA00023210"/>
    </source>
</evidence>
<dbReference type="GO" id="GO:0051782">
    <property type="term" value="P:negative regulation of cell division"/>
    <property type="evidence" value="ECO:0007669"/>
    <property type="project" value="UniProtKB-UniRule"/>
</dbReference>
<evidence type="ECO:0000259" key="9">
    <source>
        <dbReference type="PROSITE" id="PS51782"/>
    </source>
</evidence>
<dbReference type="Proteomes" id="UP000075430">
    <property type="component" value="Unassembled WGS sequence"/>
</dbReference>
<dbReference type="InterPro" id="IPR018392">
    <property type="entry name" value="LysM"/>
</dbReference>
<keyword evidence="2 8" id="KW-0132">Cell division</keyword>
<feature type="domain" description="LysM" evidence="9">
    <location>
        <begin position="36"/>
        <end position="87"/>
    </location>
</feature>
<dbReference type="GO" id="GO:0005737">
    <property type="term" value="C:cytoplasm"/>
    <property type="evidence" value="ECO:0007669"/>
    <property type="project" value="UniProtKB-SubCell"/>
</dbReference>
<comment type="function">
    <text evidence="8">Inhibits cell division during the SOS response. Affects a later stage of the cell division protein assembly, after the assembly of the Z ring, by probably suppressing recruitment of FtsL and/or DivIC to the division machinery.</text>
</comment>
<keyword evidence="1 8" id="KW-0963">Cytoplasm</keyword>